<comment type="caution">
    <text evidence="1">The sequence shown here is derived from an EMBL/GenBank/DDBJ whole genome shotgun (WGS) entry which is preliminary data.</text>
</comment>
<dbReference type="AlphaFoldDB" id="A0AAD6PQE4"/>
<sequence>MERGCYDYSGSKSRHGECCLPSKKMPCLFPLNYSSIGAMGSCEKATSLFQTNNTVTNALKPGPFSSSLGGRGFHRVRYNTEVRVI</sequence>
<gene>
    <name evidence="1" type="ORF">NC653_039447</name>
</gene>
<accession>A0AAD6PQE4</accession>
<dbReference type="Proteomes" id="UP001164929">
    <property type="component" value="Chromosome 18"/>
</dbReference>
<name>A0AAD6PQE4_9ROSI</name>
<reference evidence="1 2" key="1">
    <citation type="journal article" date="2023" name="Mol. Ecol. Resour.">
        <title>Chromosome-level genome assembly of a triploid poplar Populus alba 'Berolinensis'.</title>
        <authorList>
            <person name="Chen S."/>
            <person name="Yu Y."/>
            <person name="Wang X."/>
            <person name="Wang S."/>
            <person name="Zhang T."/>
            <person name="Zhou Y."/>
            <person name="He R."/>
            <person name="Meng N."/>
            <person name="Wang Y."/>
            <person name="Liu W."/>
            <person name="Liu Z."/>
            <person name="Liu J."/>
            <person name="Guo Q."/>
            <person name="Huang H."/>
            <person name="Sederoff R.R."/>
            <person name="Wang G."/>
            <person name="Qu G."/>
            <person name="Chen S."/>
        </authorList>
    </citation>
    <scope>NUCLEOTIDE SEQUENCE [LARGE SCALE GENOMIC DNA]</scope>
    <source>
        <strain evidence="1">SC-2020</strain>
    </source>
</reference>
<evidence type="ECO:0000313" key="2">
    <source>
        <dbReference type="Proteomes" id="UP001164929"/>
    </source>
</evidence>
<organism evidence="1 2">
    <name type="scientific">Populus alba x Populus x berolinensis</name>
    <dbReference type="NCBI Taxonomy" id="444605"/>
    <lineage>
        <taxon>Eukaryota</taxon>
        <taxon>Viridiplantae</taxon>
        <taxon>Streptophyta</taxon>
        <taxon>Embryophyta</taxon>
        <taxon>Tracheophyta</taxon>
        <taxon>Spermatophyta</taxon>
        <taxon>Magnoliopsida</taxon>
        <taxon>eudicotyledons</taxon>
        <taxon>Gunneridae</taxon>
        <taxon>Pentapetalae</taxon>
        <taxon>rosids</taxon>
        <taxon>fabids</taxon>
        <taxon>Malpighiales</taxon>
        <taxon>Salicaceae</taxon>
        <taxon>Saliceae</taxon>
        <taxon>Populus</taxon>
    </lineage>
</organism>
<evidence type="ECO:0000313" key="1">
    <source>
        <dbReference type="EMBL" id="KAJ6957491.1"/>
    </source>
</evidence>
<protein>
    <submittedName>
        <fullName evidence="1">Uncharacterized protein</fullName>
    </submittedName>
</protein>
<dbReference type="EMBL" id="JAQIZT010000018">
    <property type="protein sequence ID" value="KAJ6957491.1"/>
    <property type="molecule type" value="Genomic_DNA"/>
</dbReference>
<keyword evidence="2" id="KW-1185">Reference proteome</keyword>
<proteinExistence type="predicted"/>